<dbReference type="InterPro" id="IPR039420">
    <property type="entry name" value="WalR-like"/>
</dbReference>
<gene>
    <name evidence="10" type="ORF">BKA03_000168</name>
</gene>
<feature type="domain" description="Response regulatory" evidence="8">
    <location>
        <begin position="5"/>
        <end position="118"/>
    </location>
</feature>
<evidence type="ECO:0000313" key="11">
    <source>
        <dbReference type="Proteomes" id="UP000547973"/>
    </source>
</evidence>
<dbReference type="SUPFAM" id="SSF52172">
    <property type="entry name" value="CheY-like"/>
    <property type="match status" value="1"/>
</dbReference>
<evidence type="ECO:0000256" key="1">
    <source>
        <dbReference type="ARBA" id="ARBA00022553"/>
    </source>
</evidence>
<feature type="domain" description="OmpR/PhoB-type" evidence="9">
    <location>
        <begin position="128"/>
        <end position="227"/>
    </location>
</feature>
<keyword evidence="5" id="KW-0804">Transcription</keyword>
<dbReference type="GO" id="GO:0032993">
    <property type="term" value="C:protein-DNA complex"/>
    <property type="evidence" value="ECO:0007669"/>
    <property type="project" value="TreeGrafter"/>
</dbReference>
<sequence>MSARSILVVDDEANIRQLLTDYLHRDGFDVEEAVSGEQALDALARRVPDLIILDVRLPGIDGFETLRRIRKTSDVYVLMLTARSEESDTLIGLEVGADDYVSKPFSPREVVARVRTLLRRRGGIAPADDRREFVGLSLDTTRHEIFADGATVMLTALEFDLLDALTSAPGRVFTRRQLIERVWGWDFYGDERIVDVHIRKLRSAIFDAADDPRFIATVRGVGYKFIGVQQ</sequence>
<dbReference type="Gene3D" id="6.10.250.690">
    <property type="match status" value="1"/>
</dbReference>
<organism evidence="10 11">
    <name type="scientific">Demequina lutea</name>
    <dbReference type="NCBI Taxonomy" id="431489"/>
    <lineage>
        <taxon>Bacteria</taxon>
        <taxon>Bacillati</taxon>
        <taxon>Actinomycetota</taxon>
        <taxon>Actinomycetes</taxon>
        <taxon>Micrococcales</taxon>
        <taxon>Demequinaceae</taxon>
        <taxon>Demequina</taxon>
    </lineage>
</organism>
<accession>A0A7Z0CGS8</accession>
<evidence type="ECO:0000256" key="6">
    <source>
        <dbReference type="PROSITE-ProRule" id="PRU00169"/>
    </source>
</evidence>
<dbReference type="GO" id="GO:0000976">
    <property type="term" value="F:transcription cis-regulatory region binding"/>
    <property type="evidence" value="ECO:0007669"/>
    <property type="project" value="TreeGrafter"/>
</dbReference>
<evidence type="ECO:0000256" key="7">
    <source>
        <dbReference type="PROSITE-ProRule" id="PRU01091"/>
    </source>
</evidence>
<dbReference type="Pfam" id="PF00072">
    <property type="entry name" value="Response_reg"/>
    <property type="match status" value="1"/>
</dbReference>
<dbReference type="CDD" id="cd17574">
    <property type="entry name" value="REC_OmpR"/>
    <property type="match status" value="1"/>
</dbReference>
<evidence type="ECO:0000256" key="5">
    <source>
        <dbReference type="ARBA" id="ARBA00023163"/>
    </source>
</evidence>
<dbReference type="InterPro" id="IPR011006">
    <property type="entry name" value="CheY-like_superfamily"/>
</dbReference>
<dbReference type="Proteomes" id="UP000547973">
    <property type="component" value="Unassembled WGS sequence"/>
</dbReference>
<dbReference type="FunFam" id="1.10.10.10:FF:000018">
    <property type="entry name" value="DNA-binding response regulator ResD"/>
    <property type="match status" value="1"/>
</dbReference>
<dbReference type="CDD" id="cd00383">
    <property type="entry name" value="trans_reg_C"/>
    <property type="match status" value="1"/>
</dbReference>
<dbReference type="PROSITE" id="PS50110">
    <property type="entry name" value="RESPONSE_REGULATORY"/>
    <property type="match status" value="1"/>
</dbReference>
<keyword evidence="2" id="KW-0902">Two-component regulatory system</keyword>
<evidence type="ECO:0000256" key="2">
    <source>
        <dbReference type="ARBA" id="ARBA00023012"/>
    </source>
</evidence>
<dbReference type="PANTHER" id="PTHR48111:SF4">
    <property type="entry name" value="DNA-BINDING DUAL TRANSCRIPTIONAL REGULATOR OMPR"/>
    <property type="match status" value="1"/>
</dbReference>
<dbReference type="Gene3D" id="3.40.50.2300">
    <property type="match status" value="1"/>
</dbReference>
<dbReference type="GO" id="GO:0005829">
    <property type="term" value="C:cytosol"/>
    <property type="evidence" value="ECO:0007669"/>
    <property type="project" value="TreeGrafter"/>
</dbReference>
<dbReference type="PANTHER" id="PTHR48111">
    <property type="entry name" value="REGULATOR OF RPOS"/>
    <property type="match status" value="1"/>
</dbReference>
<dbReference type="AlphaFoldDB" id="A0A7Z0CGS8"/>
<dbReference type="Pfam" id="PF00486">
    <property type="entry name" value="Trans_reg_C"/>
    <property type="match status" value="1"/>
</dbReference>
<protein>
    <submittedName>
        <fullName evidence="10">DNA-binding response OmpR family regulator</fullName>
    </submittedName>
</protein>
<comment type="caution">
    <text evidence="10">The sequence shown here is derived from an EMBL/GenBank/DDBJ whole genome shotgun (WGS) entry which is preliminary data.</text>
</comment>
<proteinExistence type="predicted"/>
<dbReference type="EMBL" id="JACBZO010000001">
    <property type="protein sequence ID" value="NYI40049.1"/>
    <property type="molecule type" value="Genomic_DNA"/>
</dbReference>
<evidence type="ECO:0000256" key="4">
    <source>
        <dbReference type="ARBA" id="ARBA00023125"/>
    </source>
</evidence>
<name>A0A7Z0CGS8_9MICO</name>
<dbReference type="SMART" id="SM00448">
    <property type="entry name" value="REC"/>
    <property type="match status" value="1"/>
</dbReference>
<dbReference type="PROSITE" id="PS51755">
    <property type="entry name" value="OMPR_PHOB"/>
    <property type="match status" value="1"/>
</dbReference>
<evidence type="ECO:0000256" key="3">
    <source>
        <dbReference type="ARBA" id="ARBA00023015"/>
    </source>
</evidence>
<evidence type="ECO:0000313" key="10">
    <source>
        <dbReference type="EMBL" id="NYI40049.1"/>
    </source>
</evidence>
<dbReference type="FunFam" id="3.40.50.2300:FF:000001">
    <property type="entry name" value="DNA-binding response regulator PhoB"/>
    <property type="match status" value="1"/>
</dbReference>
<dbReference type="SMART" id="SM00862">
    <property type="entry name" value="Trans_reg_C"/>
    <property type="match status" value="1"/>
</dbReference>
<evidence type="ECO:0000259" key="8">
    <source>
        <dbReference type="PROSITE" id="PS50110"/>
    </source>
</evidence>
<keyword evidence="3" id="KW-0805">Transcription regulation</keyword>
<dbReference type="InterPro" id="IPR001789">
    <property type="entry name" value="Sig_transdc_resp-reg_receiver"/>
</dbReference>
<feature type="modified residue" description="4-aspartylphosphate" evidence="6">
    <location>
        <position position="54"/>
    </location>
</feature>
<dbReference type="InterPro" id="IPR001867">
    <property type="entry name" value="OmpR/PhoB-type_DNA-bd"/>
</dbReference>
<keyword evidence="4 7" id="KW-0238">DNA-binding</keyword>
<dbReference type="GO" id="GO:0006355">
    <property type="term" value="P:regulation of DNA-templated transcription"/>
    <property type="evidence" value="ECO:0007669"/>
    <property type="project" value="InterPro"/>
</dbReference>
<feature type="DNA-binding region" description="OmpR/PhoB-type" evidence="7">
    <location>
        <begin position="128"/>
        <end position="227"/>
    </location>
</feature>
<keyword evidence="11" id="KW-1185">Reference proteome</keyword>
<dbReference type="Gene3D" id="1.10.10.10">
    <property type="entry name" value="Winged helix-like DNA-binding domain superfamily/Winged helix DNA-binding domain"/>
    <property type="match status" value="1"/>
</dbReference>
<dbReference type="InterPro" id="IPR036388">
    <property type="entry name" value="WH-like_DNA-bd_sf"/>
</dbReference>
<evidence type="ECO:0000259" key="9">
    <source>
        <dbReference type="PROSITE" id="PS51755"/>
    </source>
</evidence>
<keyword evidence="1 6" id="KW-0597">Phosphoprotein</keyword>
<dbReference type="GO" id="GO:0000156">
    <property type="term" value="F:phosphorelay response regulator activity"/>
    <property type="evidence" value="ECO:0007669"/>
    <property type="project" value="TreeGrafter"/>
</dbReference>
<reference evidence="10 11" key="1">
    <citation type="submission" date="2020-07" db="EMBL/GenBank/DDBJ databases">
        <title>Sequencing the genomes of 1000 actinobacteria strains.</title>
        <authorList>
            <person name="Klenk H.-P."/>
        </authorList>
    </citation>
    <scope>NUCLEOTIDE SEQUENCE [LARGE SCALE GENOMIC DNA]</scope>
    <source>
        <strain evidence="10 11">DSM 19970</strain>
    </source>
</reference>